<evidence type="ECO:0000313" key="2">
    <source>
        <dbReference type="Proteomes" id="UP001196413"/>
    </source>
</evidence>
<reference evidence="1" key="1">
    <citation type="submission" date="2021-06" db="EMBL/GenBank/DDBJ databases">
        <title>Parelaphostrongylus tenuis whole genome reference sequence.</title>
        <authorList>
            <person name="Garwood T.J."/>
            <person name="Larsen P.A."/>
            <person name="Fountain-Jones N.M."/>
            <person name="Garbe J.R."/>
            <person name="Macchietto M.G."/>
            <person name="Kania S.A."/>
            <person name="Gerhold R.W."/>
            <person name="Richards J.E."/>
            <person name="Wolf T.M."/>
        </authorList>
    </citation>
    <scope>NUCLEOTIDE SEQUENCE</scope>
    <source>
        <strain evidence="1">MNPRO001-30</strain>
        <tissue evidence="1">Meninges</tissue>
    </source>
</reference>
<dbReference type="AlphaFoldDB" id="A0AAD5MFQ0"/>
<proteinExistence type="predicted"/>
<name>A0AAD5MFQ0_PARTN</name>
<protein>
    <submittedName>
        <fullName evidence="1">Uncharacterized protein</fullName>
    </submittedName>
</protein>
<keyword evidence="2" id="KW-1185">Reference proteome</keyword>
<dbReference type="EMBL" id="JAHQIW010003042">
    <property type="protein sequence ID" value="KAJ1357110.1"/>
    <property type="molecule type" value="Genomic_DNA"/>
</dbReference>
<comment type="caution">
    <text evidence="1">The sequence shown here is derived from an EMBL/GenBank/DDBJ whole genome shotgun (WGS) entry which is preliminary data.</text>
</comment>
<organism evidence="1 2">
    <name type="scientific">Parelaphostrongylus tenuis</name>
    <name type="common">Meningeal worm</name>
    <dbReference type="NCBI Taxonomy" id="148309"/>
    <lineage>
        <taxon>Eukaryota</taxon>
        <taxon>Metazoa</taxon>
        <taxon>Ecdysozoa</taxon>
        <taxon>Nematoda</taxon>
        <taxon>Chromadorea</taxon>
        <taxon>Rhabditida</taxon>
        <taxon>Rhabditina</taxon>
        <taxon>Rhabditomorpha</taxon>
        <taxon>Strongyloidea</taxon>
        <taxon>Metastrongylidae</taxon>
        <taxon>Parelaphostrongylus</taxon>
    </lineage>
</organism>
<sequence length="71" mass="8043">MVAITRRETNKKSVGIRTIREYGQSRYPSGRYLSDYKSTPLGDATLADSPNAENSLLLGERFYNLSKIRCL</sequence>
<evidence type="ECO:0000313" key="1">
    <source>
        <dbReference type="EMBL" id="KAJ1357110.1"/>
    </source>
</evidence>
<gene>
    <name evidence="1" type="ORF">KIN20_015160</name>
</gene>
<dbReference type="Proteomes" id="UP001196413">
    <property type="component" value="Unassembled WGS sequence"/>
</dbReference>
<accession>A0AAD5MFQ0</accession>